<keyword evidence="4" id="KW-1185">Reference proteome</keyword>
<feature type="non-terminal residue" evidence="3">
    <location>
        <position position="616"/>
    </location>
</feature>
<dbReference type="EMBL" id="LGRX02030979">
    <property type="protein sequence ID" value="KAK3245138.1"/>
    <property type="molecule type" value="Genomic_DNA"/>
</dbReference>
<dbReference type="AlphaFoldDB" id="A0AAE0EYG5"/>
<sequence>MGRGVGAASAARKAKNDAFYKKAPGTKAHAKPSFVATSSATSKGYMRPKLEGTSAAAEVPVSIGDEILLSLYEPSFATGFVSSTLDEQGCVVQCLDGAATVPPDLSACRFFVYPKMQYNMLTELSRQLPELTEEELVKLLFESKQGSMGVNGEPSISTNLKENALYERYRPIIHDEIMTNLLELKSAIGEQVHFGDTIQLRHSTSRKFLSLDKSAAASMDPLCTRLHLLEHGSQSSWFTLLPGFKSKSLGEPVKYEDAILLQSTSIRGCNLHVSRTNIQESAGRAIGRGAHNISAVWEVYSGEPSPYVTSTMEVNAAGDAARLKVHPYALQNAVYANQHLSASMRSIGGELAADTEDYLGLGGGDGGGYMSSADLLLQAGSVVQIHHRESDTYLVCSPRDVSAVTYGRKAGHNSPRHLRFEQVLKASALGMMKAEEGARMQNSNSFWRIVTKDHMWGGSMLGWNREYRIKHVASDLYLCPTSLKPHAESRLELGAHGLRDKGNTSTARWNAATVFAIKGEDRDDQPTNSTDNLAVTTEYAKDATVWLLHSFEMWRERKDPSGDSSTFGSGGLLYMENTVTRQWLALGLPVREGEKLSEGVPVRRWRATAAVDRHEK</sequence>
<evidence type="ECO:0000313" key="4">
    <source>
        <dbReference type="Proteomes" id="UP001190700"/>
    </source>
</evidence>
<proteinExistence type="predicted"/>
<comment type="caution">
    <text evidence="3">The sequence shown here is derived from an EMBL/GenBank/DDBJ whole genome shotgun (WGS) entry which is preliminary data.</text>
</comment>
<organism evidence="3 4">
    <name type="scientific">Cymbomonas tetramitiformis</name>
    <dbReference type="NCBI Taxonomy" id="36881"/>
    <lineage>
        <taxon>Eukaryota</taxon>
        <taxon>Viridiplantae</taxon>
        <taxon>Chlorophyta</taxon>
        <taxon>Pyramimonadophyceae</taxon>
        <taxon>Pyramimonadales</taxon>
        <taxon>Pyramimonadaceae</taxon>
        <taxon>Cymbomonas</taxon>
    </lineage>
</organism>
<evidence type="ECO:0000313" key="3">
    <source>
        <dbReference type="EMBL" id="KAK3245138.1"/>
    </source>
</evidence>
<name>A0AAE0EYG5_9CHLO</name>
<feature type="domain" description="MIR" evidence="2">
    <location>
        <begin position="458"/>
        <end position="514"/>
    </location>
</feature>
<evidence type="ECO:0000256" key="1">
    <source>
        <dbReference type="ARBA" id="ARBA00022737"/>
    </source>
</evidence>
<dbReference type="InterPro" id="IPR016093">
    <property type="entry name" value="MIR_motif"/>
</dbReference>
<dbReference type="PANTHER" id="PTHR13715:SF99">
    <property type="entry name" value="INOSITOL 1,4,5-TRISPHOSPHATE RECEPTOR-LIKE PROTEIN A"/>
    <property type="match status" value="1"/>
</dbReference>
<dbReference type="PANTHER" id="PTHR13715">
    <property type="entry name" value="RYANODINE RECEPTOR AND IP3 RECEPTOR"/>
    <property type="match status" value="1"/>
</dbReference>
<protein>
    <recommendedName>
        <fullName evidence="2">MIR domain-containing protein</fullName>
    </recommendedName>
</protein>
<keyword evidence="1" id="KW-0677">Repeat</keyword>
<dbReference type="Gene3D" id="2.80.10.50">
    <property type="match status" value="2"/>
</dbReference>
<dbReference type="Pfam" id="PF02815">
    <property type="entry name" value="MIR"/>
    <property type="match status" value="1"/>
</dbReference>
<reference evidence="3 4" key="1">
    <citation type="journal article" date="2015" name="Genome Biol. Evol.">
        <title>Comparative Genomics of a Bacterivorous Green Alga Reveals Evolutionary Causalities and Consequences of Phago-Mixotrophic Mode of Nutrition.</title>
        <authorList>
            <person name="Burns J.A."/>
            <person name="Paasch A."/>
            <person name="Narechania A."/>
            <person name="Kim E."/>
        </authorList>
    </citation>
    <scope>NUCLEOTIDE SEQUENCE [LARGE SCALE GENOMIC DNA]</scope>
    <source>
        <strain evidence="3 4">PLY_AMNH</strain>
    </source>
</reference>
<dbReference type="GO" id="GO:0006816">
    <property type="term" value="P:calcium ion transport"/>
    <property type="evidence" value="ECO:0007669"/>
    <property type="project" value="InterPro"/>
</dbReference>
<dbReference type="Proteomes" id="UP001190700">
    <property type="component" value="Unassembled WGS sequence"/>
</dbReference>
<feature type="domain" description="MIR" evidence="2">
    <location>
        <begin position="189"/>
        <end position="243"/>
    </location>
</feature>
<dbReference type="SUPFAM" id="SSF82109">
    <property type="entry name" value="MIR domain"/>
    <property type="match status" value="2"/>
</dbReference>
<dbReference type="Pfam" id="PF08709">
    <property type="entry name" value="Ins145_P3_rec"/>
    <property type="match status" value="1"/>
</dbReference>
<dbReference type="InterPro" id="IPR014821">
    <property type="entry name" value="Ins145_P3_rcpt"/>
</dbReference>
<evidence type="ECO:0000259" key="2">
    <source>
        <dbReference type="SMART" id="SM00472"/>
    </source>
</evidence>
<feature type="domain" description="MIR" evidence="2">
    <location>
        <begin position="250"/>
        <end position="302"/>
    </location>
</feature>
<gene>
    <name evidence="3" type="ORF">CYMTET_45277</name>
</gene>
<dbReference type="SMART" id="SM00472">
    <property type="entry name" value="MIR"/>
    <property type="match status" value="3"/>
</dbReference>
<dbReference type="InterPro" id="IPR036300">
    <property type="entry name" value="MIR_dom_sf"/>
</dbReference>
<accession>A0AAE0EYG5</accession>
<dbReference type="InterPro" id="IPR015925">
    <property type="entry name" value="Ryanodine_IP3_receptor"/>
</dbReference>